<dbReference type="RefSeq" id="WP_320499778.1">
    <property type="nucleotide sequence ID" value="NZ_JAXCLX010000001.1"/>
</dbReference>
<gene>
    <name evidence="4" type="ORF">SMD31_05420</name>
</gene>
<evidence type="ECO:0000313" key="4">
    <source>
        <dbReference type="EMBL" id="MDY0871347.1"/>
    </source>
</evidence>
<dbReference type="Gene3D" id="3.50.50.60">
    <property type="entry name" value="FAD/NAD(P)-binding domain"/>
    <property type="match status" value="1"/>
</dbReference>
<comment type="caution">
    <text evidence="4">The sequence shown here is derived from an EMBL/GenBank/DDBJ whole genome shotgun (WGS) entry which is preliminary data.</text>
</comment>
<dbReference type="PRINTS" id="PR00420">
    <property type="entry name" value="RNGMNOXGNASE"/>
</dbReference>
<dbReference type="InterPro" id="IPR036188">
    <property type="entry name" value="FAD/NAD-bd_sf"/>
</dbReference>
<organism evidence="4 5">
    <name type="scientific">Dongia rigui</name>
    <dbReference type="NCBI Taxonomy" id="940149"/>
    <lineage>
        <taxon>Bacteria</taxon>
        <taxon>Pseudomonadati</taxon>
        <taxon>Pseudomonadota</taxon>
        <taxon>Alphaproteobacteria</taxon>
        <taxon>Rhodospirillales</taxon>
        <taxon>Dongiaceae</taxon>
        <taxon>Dongia</taxon>
    </lineage>
</organism>
<dbReference type="Gene3D" id="3.30.9.30">
    <property type="match status" value="1"/>
</dbReference>
<dbReference type="PANTHER" id="PTHR13789">
    <property type="entry name" value="MONOOXYGENASE"/>
    <property type="match status" value="1"/>
</dbReference>
<evidence type="ECO:0000256" key="2">
    <source>
        <dbReference type="ARBA" id="ARBA00023033"/>
    </source>
</evidence>
<dbReference type="Pfam" id="PF01494">
    <property type="entry name" value="FAD_binding_3"/>
    <property type="match status" value="2"/>
</dbReference>
<dbReference type="SUPFAM" id="SSF54373">
    <property type="entry name" value="FAD-linked reductases, C-terminal domain"/>
    <property type="match status" value="1"/>
</dbReference>
<accession>A0ABU5DVM2</accession>
<dbReference type="PANTHER" id="PTHR13789:SF268">
    <property type="entry name" value="5-METHYLPHENAZINE-1-CARBOXYLATE 1-MONOOXYGENASE"/>
    <property type="match status" value="1"/>
</dbReference>
<feature type="domain" description="FAD-binding" evidence="3">
    <location>
        <begin position="2"/>
        <end position="165"/>
    </location>
</feature>
<name>A0ABU5DVM2_9PROT</name>
<keyword evidence="2" id="KW-0503">Monooxygenase</keyword>
<dbReference type="SUPFAM" id="SSF51905">
    <property type="entry name" value="FAD/NAD(P)-binding domain"/>
    <property type="match status" value="1"/>
</dbReference>
<protein>
    <submittedName>
        <fullName evidence="4">Flavin-dependent oxidoreductase</fullName>
    </submittedName>
</protein>
<feature type="domain" description="FAD-binding" evidence="3">
    <location>
        <begin position="284"/>
        <end position="347"/>
    </location>
</feature>
<evidence type="ECO:0000256" key="1">
    <source>
        <dbReference type="ARBA" id="ARBA00023002"/>
    </source>
</evidence>
<sequence>MRVAVIGGGIGGLTTALSLHAAGIEVELFESVAELQPLGVGINLLPHAVRELTELGLGEALAKIGLPPQELIYVNRFGQEIWREQRGCAAGYLWPQISLHRGRLQLLLLETARARLGSARLHLGQRLMRVVAGAGSATAFFEKDAVTADVVIAADGIHSAARAQFFPQEGAPIWNHRILWRGVSHAAPFAGGRAMVMAGHQAQKFVCYPIAENDGVAEINWIAELSFAEGHPWRREDWNRSADLNDFLPAFADWRFGWLDVPALIGAATRVFEYPMVDRDPLPRWTFGRVTLLGDAAHPMYPIGSNGASQAILDARHIAYALATSTDIDAALAQYEAARRPATSQIVLANRGNGPEQVMQIAHERAPGGFNDIGAVIPRSELEEIAGRYKIMAGFDKETLNSRPSLTPPRAAG</sequence>
<proteinExistence type="predicted"/>
<dbReference type="Proteomes" id="UP001271769">
    <property type="component" value="Unassembled WGS sequence"/>
</dbReference>
<evidence type="ECO:0000313" key="5">
    <source>
        <dbReference type="Proteomes" id="UP001271769"/>
    </source>
</evidence>
<reference evidence="4 5" key="1">
    <citation type="journal article" date="2013" name="Antonie Van Leeuwenhoek">
        <title>Dongia rigui sp. nov., isolated from freshwater of a large wetland in Korea.</title>
        <authorList>
            <person name="Baik K.S."/>
            <person name="Hwang Y.M."/>
            <person name="Choi J.S."/>
            <person name="Kwon J."/>
            <person name="Seong C.N."/>
        </authorList>
    </citation>
    <scope>NUCLEOTIDE SEQUENCE [LARGE SCALE GENOMIC DNA]</scope>
    <source>
        <strain evidence="4 5">04SU4-P</strain>
    </source>
</reference>
<dbReference type="NCBIfam" id="NF005720">
    <property type="entry name" value="PRK07538.1"/>
    <property type="match status" value="1"/>
</dbReference>
<evidence type="ECO:0000259" key="3">
    <source>
        <dbReference type="Pfam" id="PF01494"/>
    </source>
</evidence>
<keyword evidence="1" id="KW-0560">Oxidoreductase</keyword>
<dbReference type="InterPro" id="IPR002938">
    <property type="entry name" value="FAD-bd"/>
</dbReference>
<keyword evidence="5" id="KW-1185">Reference proteome</keyword>
<dbReference type="EMBL" id="JAXCLX010000001">
    <property type="protein sequence ID" value="MDY0871347.1"/>
    <property type="molecule type" value="Genomic_DNA"/>
</dbReference>
<dbReference type="InterPro" id="IPR050493">
    <property type="entry name" value="FAD-dep_Monooxygenase_BioMet"/>
</dbReference>